<proteinExistence type="predicted"/>
<comment type="caution">
    <text evidence="1">The sequence shown here is derived from an EMBL/GenBank/DDBJ whole genome shotgun (WGS) entry which is preliminary data.</text>
</comment>
<dbReference type="Proteomes" id="UP001231649">
    <property type="component" value="Chromosome 2"/>
</dbReference>
<keyword evidence="2" id="KW-1185">Reference proteome</keyword>
<evidence type="ECO:0000313" key="2">
    <source>
        <dbReference type="Proteomes" id="UP001231649"/>
    </source>
</evidence>
<name>A0ACC2R9G2_9NEOP</name>
<sequence length="227" mass="26724">MMYFMVQKVFHRDTFCTTRKEHAKSALHNLNPVQIFEILFDDNILEMIVHNSKILFVRWLDNSVCTMGTNFESVEPLGKVKRWCSTRRQKVDVDIPHVFQSYNAGMGGVDQADQSISLYRVSLRGKKWWWVLFTYMLDVTISNAWRLHIMSSQKDDRMDQLQFRRYIIGPSASNLQSLQYQSVGHFPLKLAKQLRYTVCHAKARWQCKLCLKTLCVEKICFESFHTA</sequence>
<gene>
    <name evidence="1" type="ORF">PYW08_006995</name>
</gene>
<accession>A0ACC2R9G2</accession>
<protein>
    <submittedName>
        <fullName evidence="1">Uncharacterized protein</fullName>
    </submittedName>
</protein>
<reference evidence="1" key="1">
    <citation type="submission" date="2023-03" db="EMBL/GenBank/DDBJ databases">
        <title>Chromosome-level genomes of two armyworms, Mythimna separata and Mythimna loreyi, provide insights into the biosynthesis and reception of sex pheromones.</title>
        <authorList>
            <person name="Zhao H."/>
        </authorList>
    </citation>
    <scope>NUCLEOTIDE SEQUENCE</scope>
    <source>
        <strain evidence="1">BeijingLab</strain>
    </source>
</reference>
<organism evidence="1 2">
    <name type="scientific">Mythimna loreyi</name>
    <dbReference type="NCBI Taxonomy" id="667449"/>
    <lineage>
        <taxon>Eukaryota</taxon>
        <taxon>Metazoa</taxon>
        <taxon>Ecdysozoa</taxon>
        <taxon>Arthropoda</taxon>
        <taxon>Hexapoda</taxon>
        <taxon>Insecta</taxon>
        <taxon>Pterygota</taxon>
        <taxon>Neoptera</taxon>
        <taxon>Endopterygota</taxon>
        <taxon>Lepidoptera</taxon>
        <taxon>Glossata</taxon>
        <taxon>Ditrysia</taxon>
        <taxon>Noctuoidea</taxon>
        <taxon>Noctuidae</taxon>
        <taxon>Noctuinae</taxon>
        <taxon>Hadenini</taxon>
        <taxon>Mythimna</taxon>
    </lineage>
</organism>
<dbReference type="EMBL" id="CM056778">
    <property type="protein sequence ID" value="KAJ8736339.1"/>
    <property type="molecule type" value="Genomic_DNA"/>
</dbReference>
<evidence type="ECO:0000313" key="1">
    <source>
        <dbReference type="EMBL" id="KAJ8736339.1"/>
    </source>
</evidence>